<dbReference type="InterPro" id="IPR037053">
    <property type="entry name" value="Phage_tail_collar_dom_sf"/>
</dbReference>
<sequence length="198" mass="20702">MDNLYLGEIILFAGNFAPRSTAYCNGQLLSIAQNQALFSLLGTIYGGDGRTTFALPDLRGRVPVNSGGNSTGPGLTTRRLGQRSGEENHILKINEMPQHNHTATLDNGSASIKINTGDGTTNDPAGNFLAKGVTPAAGPVPANVANIYATTSNSTMAADLTGTPTINNTGGSQAHNNMQPWLGLNYIICLQGLFPSRS</sequence>
<evidence type="ECO:0000313" key="3">
    <source>
        <dbReference type="Proteomes" id="UP000196102"/>
    </source>
</evidence>
<dbReference type="RefSeq" id="WP_303686444.1">
    <property type="nucleotide sequence ID" value="NZ_MAAX01000093.1"/>
</dbReference>
<proteinExistence type="predicted"/>
<dbReference type="SUPFAM" id="SSF88874">
    <property type="entry name" value="Receptor-binding domain of short tail fibre protein gp12"/>
    <property type="match status" value="1"/>
</dbReference>
<dbReference type="InterPro" id="IPR011083">
    <property type="entry name" value="Phage_tail_collar_dom"/>
</dbReference>
<organism evidence="2 3">
    <name type="scientific">Nonlabens dokdonensis</name>
    <dbReference type="NCBI Taxonomy" id="328515"/>
    <lineage>
        <taxon>Bacteria</taxon>
        <taxon>Pseudomonadati</taxon>
        <taxon>Bacteroidota</taxon>
        <taxon>Flavobacteriia</taxon>
        <taxon>Flavobacteriales</taxon>
        <taxon>Flavobacteriaceae</taxon>
        <taxon>Nonlabens</taxon>
    </lineage>
</organism>
<dbReference type="AlphaFoldDB" id="A0A1Z8B1M2"/>
<comment type="caution">
    <text evidence="2">The sequence shown here is derived from an EMBL/GenBank/DDBJ whole genome shotgun (WGS) entry which is preliminary data.</text>
</comment>
<evidence type="ECO:0000313" key="2">
    <source>
        <dbReference type="EMBL" id="OUS16486.1"/>
    </source>
</evidence>
<feature type="domain" description="Phage tail collar" evidence="1">
    <location>
        <begin position="7"/>
        <end position="63"/>
    </location>
</feature>
<gene>
    <name evidence="2" type="ORF">A9Q93_05730</name>
</gene>
<accession>A0A1Z8B1M2</accession>
<dbReference type="Pfam" id="PF07484">
    <property type="entry name" value="Collar"/>
    <property type="match status" value="1"/>
</dbReference>
<dbReference type="Gene3D" id="3.90.1340.10">
    <property type="entry name" value="Phage tail collar domain"/>
    <property type="match status" value="1"/>
</dbReference>
<dbReference type="Proteomes" id="UP000196102">
    <property type="component" value="Unassembled WGS sequence"/>
</dbReference>
<name>A0A1Z8B1M2_9FLAO</name>
<dbReference type="EMBL" id="MAAX01000093">
    <property type="protein sequence ID" value="OUS16486.1"/>
    <property type="molecule type" value="Genomic_DNA"/>
</dbReference>
<reference evidence="3" key="1">
    <citation type="journal article" date="2017" name="Proc. Natl. Acad. Sci. U.S.A.">
        <title>Simulation of Deepwater Horizon oil plume reveals substrate specialization within a complex community of hydrocarbon-degraders.</title>
        <authorList>
            <person name="Hu P."/>
            <person name="Dubinsky E.A."/>
            <person name="Probst A.J."/>
            <person name="Wang J."/>
            <person name="Sieber C.M.K."/>
            <person name="Tom L.M."/>
            <person name="Gardinali P."/>
            <person name="Banfield J.F."/>
            <person name="Atlas R.M."/>
            <person name="Andersen G.L."/>
        </authorList>
    </citation>
    <scope>NUCLEOTIDE SEQUENCE [LARGE SCALE GENOMIC DNA]</scope>
</reference>
<evidence type="ECO:0000259" key="1">
    <source>
        <dbReference type="Pfam" id="PF07484"/>
    </source>
</evidence>
<protein>
    <recommendedName>
        <fullName evidence="1">Phage tail collar domain-containing protein</fullName>
    </recommendedName>
</protein>